<feature type="region of interest" description="Disordered" evidence="17">
    <location>
        <begin position="19"/>
        <end position="92"/>
    </location>
</feature>
<keyword evidence="20" id="KW-1185">Reference proteome</keyword>
<evidence type="ECO:0000256" key="15">
    <source>
        <dbReference type="ARBA" id="ARBA00064578"/>
    </source>
</evidence>
<dbReference type="OrthoDB" id="5576441at2759"/>
<feature type="compositionally biased region" description="Basic and acidic residues" evidence="17">
    <location>
        <begin position="61"/>
        <end position="72"/>
    </location>
</feature>
<evidence type="ECO:0000256" key="8">
    <source>
        <dbReference type="ARBA" id="ARBA00022771"/>
    </source>
</evidence>
<feature type="compositionally biased region" description="Pro residues" evidence="17">
    <location>
        <begin position="508"/>
        <end position="528"/>
    </location>
</feature>
<evidence type="ECO:0000256" key="1">
    <source>
        <dbReference type="ARBA" id="ARBA00004123"/>
    </source>
</evidence>
<feature type="region of interest" description="Disordered" evidence="17">
    <location>
        <begin position="1562"/>
        <end position="1658"/>
    </location>
</feature>
<evidence type="ECO:0000259" key="18">
    <source>
        <dbReference type="PROSITE" id="PS50097"/>
    </source>
</evidence>
<comment type="similarity">
    <text evidence="2">Belongs to the SLX4 family.</text>
</comment>
<feature type="region of interest" description="Disordered" evidence="17">
    <location>
        <begin position="492"/>
        <end position="539"/>
    </location>
</feature>
<keyword evidence="8" id="KW-0863">Zinc-finger</keyword>
<evidence type="ECO:0000256" key="17">
    <source>
        <dbReference type="SAM" id="MobiDB-lite"/>
    </source>
</evidence>
<feature type="compositionally biased region" description="Basic and acidic residues" evidence="17">
    <location>
        <begin position="1369"/>
        <end position="1390"/>
    </location>
</feature>
<evidence type="ECO:0000256" key="3">
    <source>
        <dbReference type="ARBA" id="ARBA00022499"/>
    </source>
</evidence>
<keyword evidence="5" id="KW-0479">Metal-binding</keyword>
<dbReference type="PROSITE" id="PS50097">
    <property type="entry name" value="BTB"/>
    <property type="match status" value="1"/>
</dbReference>
<feature type="compositionally biased region" description="Polar residues" evidence="17">
    <location>
        <begin position="1070"/>
        <end position="1079"/>
    </location>
</feature>
<comment type="subcellular location">
    <subcellularLocation>
        <location evidence="1">Nucleus</location>
    </subcellularLocation>
</comment>
<protein>
    <recommendedName>
        <fullName evidence="14">Structure-specific endonuclease subunit SLX4</fullName>
    </recommendedName>
    <alternativeName>
        <fullName evidence="16">BTB/POZ domain-containing protein 12</fullName>
    </alternativeName>
</protein>
<feature type="region of interest" description="Disordered" evidence="17">
    <location>
        <begin position="1503"/>
        <end position="1533"/>
    </location>
</feature>
<keyword evidence="11" id="KW-0233">DNA recombination</keyword>
<evidence type="ECO:0000256" key="6">
    <source>
        <dbReference type="ARBA" id="ARBA00022737"/>
    </source>
</evidence>
<dbReference type="InterPro" id="IPR000210">
    <property type="entry name" value="BTB/POZ_dom"/>
</dbReference>
<feature type="compositionally biased region" description="Polar residues" evidence="17">
    <location>
        <begin position="1183"/>
        <end position="1193"/>
    </location>
</feature>
<feature type="region of interest" description="Disordered" evidence="17">
    <location>
        <begin position="1720"/>
        <end position="1747"/>
    </location>
</feature>
<keyword evidence="9" id="KW-0862">Zinc</keyword>
<feature type="compositionally biased region" description="Polar residues" evidence="17">
    <location>
        <begin position="73"/>
        <end position="82"/>
    </location>
</feature>
<feature type="compositionally biased region" description="Low complexity" evidence="17">
    <location>
        <begin position="1297"/>
        <end position="1312"/>
    </location>
</feature>
<keyword evidence="3" id="KW-1017">Isopeptide bond</keyword>
<dbReference type="CDD" id="cd18288">
    <property type="entry name" value="BTB_POZ_BTBD12_SLX4"/>
    <property type="match status" value="1"/>
</dbReference>
<dbReference type="GO" id="GO:0033557">
    <property type="term" value="C:Slx1-Slx4 complex"/>
    <property type="evidence" value="ECO:0007669"/>
    <property type="project" value="InterPro"/>
</dbReference>
<feature type="compositionally biased region" description="Basic residues" evidence="17">
    <location>
        <begin position="1730"/>
        <end position="1741"/>
    </location>
</feature>
<dbReference type="EMBL" id="JAERUA010000019">
    <property type="protein sequence ID" value="KAI1886559.1"/>
    <property type="molecule type" value="Genomic_DNA"/>
</dbReference>
<feature type="compositionally biased region" description="Polar residues" evidence="17">
    <location>
        <begin position="1104"/>
        <end position="1119"/>
    </location>
</feature>
<evidence type="ECO:0000256" key="4">
    <source>
        <dbReference type="ARBA" id="ARBA00022553"/>
    </source>
</evidence>
<dbReference type="SUPFAM" id="SSF54695">
    <property type="entry name" value="POZ domain"/>
    <property type="match status" value="1"/>
</dbReference>
<accession>A0A8T3CN41</accession>
<dbReference type="GO" id="GO:0090656">
    <property type="term" value="P:t-circle formation"/>
    <property type="evidence" value="ECO:0007669"/>
    <property type="project" value="UniProtKB-ARBA"/>
</dbReference>
<evidence type="ECO:0000256" key="12">
    <source>
        <dbReference type="ARBA" id="ARBA00023204"/>
    </source>
</evidence>
<evidence type="ECO:0000313" key="20">
    <source>
        <dbReference type="Proteomes" id="UP000829720"/>
    </source>
</evidence>
<evidence type="ECO:0000256" key="2">
    <source>
        <dbReference type="ARBA" id="ARBA00006661"/>
    </source>
</evidence>
<dbReference type="PANTHER" id="PTHR21541">
    <property type="entry name" value="BTB POZ DOMAIN CONTAINING 12"/>
    <property type="match status" value="1"/>
</dbReference>
<reference evidence="19" key="1">
    <citation type="submission" date="2021-01" db="EMBL/GenBank/DDBJ databases">
        <authorList>
            <person name="Zahm M."/>
            <person name="Roques C."/>
            <person name="Cabau C."/>
            <person name="Klopp C."/>
            <person name="Donnadieu C."/>
            <person name="Jouanno E."/>
            <person name="Lampietro C."/>
            <person name="Louis A."/>
            <person name="Herpin A."/>
            <person name="Echchiki A."/>
            <person name="Berthelot C."/>
            <person name="Parey E."/>
            <person name="Roest-Crollius H."/>
            <person name="Braasch I."/>
            <person name="Postlethwait J."/>
            <person name="Bobe J."/>
            <person name="Montfort J."/>
            <person name="Bouchez O."/>
            <person name="Begum T."/>
            <person name="Mejri S."/>
            <person name="Adams A."/>
            <person name="Chen W.-J."/>
            <person name="Guiguen Y."/>
        </authorList>
    </citation>
    <scope>NUCLEOTIDE SEQUENCE</scope>
    <source>
        <tissue evidence="19">Blood</tissue>
    </source>
</reference>
<feature type="compositionally biased region" description="Polar residues" evidence="17">
    <location>
        <begin position="163"/>
        <end position="172"/>
    </location>
</feature>
<dbReference type="GO" id="GO:0006281">
    <property type="term" value="P:DNA repair"/>
    <property type="evidence" value="ECO:0007669"/>
    <property type="project" value="UniProtKB-KW"/>
</dbReference>
<comment type="subunit">
    <text evidence="15">Forms a heterodimer with SLX1A/GIYD1. Interacts with ERCC4/XPF; catalytic subunit of the ERCC4-ERCC1 endonuclease. Interacts with MUS81; catalytic subunit of the MUS81-EME1 endonuclease. Interacts with MSH2; component of the MSH2-MSH3 mismatch repair complex. Interacts with TERF2-TERF2IP. Interacts with PLK1 and SLX4IP.</text>
</comment>
<keyword evidence="7" id="KW-0227">DNA damage</keyword>
<feature type="compositionally biased region" description="Basic and acidic residues" evidence="17">
    <location>
        <begin position="1592"/>
        <end position="1609"/>
    </location>
</feature>
<evidence type="ECO:0000256" key="9">
    <source>
        <dbReference type="ARBA" id="ARBA00022833"/>
    </source>
</evidence>
<evidence type="ECO:0000256" key="13">
    <source>
        <dbReference type="ARBA" id="ARBA00023242"/>
    </source>
</evidence>
<comment type="caution">
    <text evidence="19">The sequence shown here is derived from an EMBL/GenBank/DDBJ whole genome shotgun (WGS) entry which is preliminary data.</text>
</comment>
<feature type="compositionally biased region" description="Polar residues" evidence="17">
    <location>
        <begin position="36"/>
        <end position="51"/>
    </location>
</feature>
<dbReference type="CDD" id="cd22999">
    <property type="entry name" value="SAP_SLX4"/>
    <property type="match status" value="1"/>
</dbReference>
<dbReference type="FunFam" id="3.30.710.10:FF:000116">
    <property type="entry name" value="SLX4 structure-specific endonuclease subunit"/>
    <property type="match status" value="1"/>
</dbReference>
<dbReference type="GO" id="GO:0006260">
    <property type="term" value="P:DNA replication"/>
    <property type="evidence" value="ECO:0007669"/>
    <property type="project" value="InterPro"/>
</dbReference>
<feature type="compositionally biased region" description="Polar residues" evidence="17">
    <location>
        <begin position="1457"/>
        <end position="1468"/>
    </location>
</feature>
<feature type="compositionally biased region" description="Polar residues" evidence="17">
    <location>
        <begin position="1246"/>
        <end position="1262"/>
    </location>
</feature>
<evidence type="ECO:0000256" key="5">
    <source>
        <dbReference type="ARBA" id="ARBA00022723"/>
    </source>
</evidence>
<keyword evidence="6" id="KW-0677">Repeat</keyword>
<feature type="compositionally biased region" description="Polar residues" evidence="17">
    <location>
        <begin position="937"/>
        <end position="953"/>
    </location>
</feature>
<feature type="compositionally biased region" description="Low complexity" evidence="17">
    <location>
        <begin position="1203"/>
        <end position="1224"/>
    </location>
</feature>
<sequence>MDDSDLDFTDLCAKLLKRVRKKEKGESVDDRRKEASQSLTQNSAPALTQTKDPPKRRKAKHDAESGSRKRPDCQSTSESQPTGERGTGRVCLEQTATKATAISAEASQVPSTRSPVREVNGCLAVGLRLGVSQNGGGRLGVKEKVVSRMQQFRWVSPKKMTHVENNQPTGTALDTDHTTLPPAQPQAAEHPQEPQGDEALALRLQEELDREAQGREEPVDLEQGGLFFCQICQRDLSAMSPLCRTQHINRCLDESEGSGPPPPPAVPDCPICGQRFRSQKSRAAHLKRCSAALGVAPAQLREALQRQAAQTASNCAELQPPQAGGSKRKGSVDPDRPARKRQRKKAPPLDEDTMMALALSRSMLEQEREREMEREALLAAPHTNPAAAAAGIPGLHWRPDAGKRRGKKKGCPPSPLPLLLTQDPNDALRRLQDRVAALLLRTRPPTPPTPAYKPSNLPSWTGAAPLWQKSALQDGGLSSVTEYYSPELSPSIKPWAGSTQEKQAHTPAPAPAPSPAPAPAPAPSPAPAVPAAGAPCKSNKAEPCLAAPSTPGMGSQTLCDLMELAEEGLTLTQWGYAPDSGPVQDTEAAVPELHLSGFVPERTQTSKAKKTNVALSRLAADLSSMVNNPQLSDVQLQVDSGEVFFAHSFMLYAHCPLLVQMVHDSGFGVEEEGMPAARRVLLGDIPPEAVQAVLQYLYTARCPLTPALVPHVQELAARFDLEELEQTCRSGLAAGQWSELLEQDQDDKEEEQCREQNFLELLRSMWEEEEEDEVGGGIDEGGAEVEKGGEDGPCIPAHGESDSLEDAVDEDELLEIYQFAATQRRAGSESEVGEQSREEEEEEERGNTATETEEEWDNRGKRHDKGENVSEIHLSPPSAVSLKESGSGHCRNSSGSQGGPSLDGLSYLPGMSQVTEKAGPATGPVTANGVGEEEVPHQTSQPSPGKGANSSLDRSYDRLFSQSWGDYMEPSQKDMQRSPRAQLQSSHCQGAIIDLSISPPLDPSVSSFPSAGLSPLDGHSPTEEQGTKVSPNPGENSKRESRGCIQIGANARRDNCMQISPISRRDITRESQGCTQISPAQPEPEVIVLSDSEDELDAGLRSAATETEVPSSPPHTEQSPEGRGPPDQSPKGRGPPDQGPKGGSPVDFSPMDRDPTDGSAVDSCVEMSWLIPGTPEPPARSTRAGSTQTYSSMRRTRLFGRPTSSSTSSSSSSLHTAADTSATAKPARLSGGPAPVQPSEPRERQSPGTRPANQEGSCLSAPSPSPEHDPTPGFAVPSPALPSLASPKPRGPILDRPLTSSFPQPTSSTPLPAASDGERHLESTSSNTRSSGGESLRNSALKALRLSLSDSSPLSPRKHTHSTQSRHLLSPEEGRALRPEEERGEERMEGVAEEAEVSLPQQSFHALEDPPMAFDESWGLDGEGGQPLSFSLRLESSAGPSPPETTPPPPAPPQPGDHTSPQPYTSLLESKIWDDWEEEEGGACLPLSQRVRPVAVTQSVAQLKTPVAPHRKDRPPLVPITPLPGYSDMDTPELKNRLNRFGVRPLPRRQMVLKLKEIHQYTHQLHSSESEEDGPASKPPPLPRTTTAGFKQPERPKISPQKGAEHDGDGLSASQGSTASSTAASEESDRSNPELCAGSDSDDSDSGDVTASQAVSREAQKLQAVRSYILSDPELYGRVLRYEPLVLSQLQAQLKARGIRLGATKLLDFLDSQCITFTTAKPGKQAPPRGRGRGRGRRRGGATKTSD</sequence>
<dbReference type="Gene3D" id="3.30.710.10">
    <property type="entry name" value="Potassium Channel Kv1.1, Chain A"/>
    <property type="match status" value="1"/>
</dbReference>
<dbReference type="GO" id="GO:0000712">
    <property type="term" value="P:resolution of meiotic recombination intermediates"/>
    <property type="evidence" value="ECO:0007669"/>
    <property type="project" value="TreeGrafter"/>
</dbReference>
<evidence type="ECO:0000256" key="11">
    <source>
        <dbReference type="ARBA" id="ARBA00023172"/>
    </source>
</evidence>
<feature type="compositionally biased region" description="Low complexity" evidence="17">
    <location>
        <begin position="1344"/>
        <end position="1355"/>
    </location>
</feature>
<keyword evidence="10" id="KW-0832">Ubl conjugation</keyword>
<name>A0A8T3CN41_9TELE</name>
<dbReference type="GO" id="GO:0032206">
    <property type="term" value="P:positive regulation of telomere maintenance"/>
    <property type="evidence" value="ECO:0007669"/>
    <property type="project" value="UniProtKB-ARBA"/>
</dbReference>
<feature type="region of interest" description="Disordered" evidence="17">
    <location>
        <begin position="311"/>
        <end position="353"/>
    </location>
</feature>
<dbReference type="Proteomes" id="UP000829720">
    <property type="component" value="Unassembled WGS sequence"/>
</dbReference>
<evidence type="ECO:0000256" key="10">
    <source>
        <dbReference type="ARBA" id="ARBA00022843"/>
    </source>
</evidence>
<feature type="compositionally biased region" description="Polar residues" evidence="17">
    <location>
        <begin position="1323"/>
        <end position="1338"/>
    </location>
</feature>
<feature type="compositionally biased region" description="Low complexity" evidence="17">
    <location>
        <begin position="1277"/>
        <end position="1287"/>
    </location>
</feature>
<feature type="region of interest" description="Disordered" evidence="17">
    <location>
        <begin position="768"/>
        <end position="805"/>
    </location>
</feature>
<dbReference type="SMART" id="SM00225">
    <property type="entry name" value="BTB"/>
    <property type="match status" value="1"/>
</dbReference>
<feature type="compositionally biased region" description="Pro residues" evidence="17">
    <location>
        <begin position="1440"/>
        <end position="1455"/>
    </location>
</feature>
<feature type="compositionally biased region" description="Low complexity" evidence="17">
    <location>
        <begin position="1612"/>
        <end position="1625"/>
    </location>
</feature>
<feature type="compositionally biased region" description="Polar residues" evidence="17">
    <location>
        <begin position="979"/>
        <end position="988"/>
    </location>
</feature>
<dbReference type="Pfam" id="PF09494">
    <property type="entry name" value="Slx4"/>
    <property type="match status" value="1"/>
</dbReference>
<dbReference type="Pfam" id="PF00651">
    <property type="entry name" value="BTB"/>
    <property type="match status" value="1"/>
</dbReference>
<dbReference type="InterPro" id="IPR018574">
    <property type="entry name" value="Structure-sp_endonuc_su_Slx4"/>
</dbReference>
<evidence type="ECO:0000313" key="19">
    <source>
        <dbReference type="EMBL" id="KAI1886559.1"/>
    </source>
</evidence>
<gene>
    <name evidence="19" type="ORF">AGOR_G00197040</name>
</gene>
<evidence type="ECO:0000256" key="14">
    <source>
        <dbReference type="ARBA" id="ARBA00029496"/>
    </source>
</evidence>
<keyword evidence="4" id="KW-0597">Phosphoprotein</keyword>
<feature type="region of interest" description="Disordered" evidence="17">
    <location>
        <begin position="162"/>
        <end position="195"/>
    </location>
</feature>
<keyword evidence="12" id="KW-0234">DNA repair</keyword>
<evidence type="ECO:0000256" key="16">
    <source>
        <dbReference type="ARBA" id="ARBA00076095"/>
    </source>
</evidence>
<feature type="compositionally biased region" description="Basic and acidic residues" evidence="17">
    <location>
        <begin position="23"/>
        <end position="35"/>
    </location>
</feature>
<proteinExistence type="inferred from homology"/>
<feature type="domain" description="BTB" evidence="18">
    <location>
        <begin position="632"/>
        <end position="706"/>
    </location>
</feature>
<keyword evidence="13" id="KW-0539">Nucleus</keyword>
<evidence type="ECO:0000256" key="7">
    <source>
        <dbReference type="ARBA" id="ARBA00022763"/>
    </source>
</evidence>
<organism evidence="19 20">
    <name type="scientific">Albula goreensis</name>
    <dbReference type="NCBI Taxonomy" id="1534307"/>
    <lineage>
        <taxon>Eukaryota</taxon>
        <taxon>Metazoa</taxon>
        <taxon>Chordata</taxon>
        <taxon>Craniata</taxon>
        <taxon>Vertebrata</taxon>
        <taxon>Euteleostomi</taxon>
        <taxon>Actinopterygii</taxon>
        <taxon>Neopterygii</taxon>
        <taxon>Teleostei</taxon>
        <taxon>Albuliformes</taxon>
        <taxon>Albulidae</taxon>
        <taxon>Albula</taxon>
    </lineage>
</organism>
<dbReference type="GO" id="GO:0008270">
    <property type="term" value="F:zinc ion binding"/>
    <property type="evidence" value="ECO:0007669"/>
    <property type="project" value="UniProtKB-KW"/>
</dbReference>
<feature type="region of interest" description="Disordered" evidence="17">
    <location>
        <begin position="401"/>
        <end position="421"/>
    </location>
</feature>
<feature type="region of interest" description="Disordered" evidence="17">
    <location>
        <begin position="821"/>
        <end position="1468"/>
    </location>
</feature>
<dbReference type="PANTHER" id="PTHR21541:SF3">
    <property type="entry name" value="STRUCTURE-SPECIFIC ENDONUCLEASE SUBUNIT SLX4"/>
    <property type="match status" value="1"/>
</dbReference>
<dbReference type="InterPro" id="IPR011333">
    <property type="entry name" value="SKP1/BTB/POZ_sf"/>
</dbReference>